<keyword evidence="4" id="KW-1185">Reference proteome</keyword>
<accession>A0A919R918</accession>
<dbReference type="Gene3D" id="3.40.50.10490">
    <property type="entry name" value="Glucose-6-phosphate isomerase like protein, domain 1"/>
    <property type="match status" value="2"/>
</dbReference>
<dbReference type="Proteomes" id="UP000655287">
    <property type="component" value="Unassembled WGS sequence"/>
</dbReference>
<dbReference type="InterPro" id="IPR035490">
    <property type="entry name" value="GlmS/FrlB_SIS"/>
</dbReference>
<dbReference type="PANTHER" id="PTHR10937:SF8">
    <property type="entry name" value="AMINOTRANSFERASE-RELATED"/>
    <property type="match status" value="1"/>
</dbReference>
<evidence type="ECO:0000259" key="2">
    <source>
        <dbReference type="PROSITE" id="PS51464"/>
    </source>
</evidence>
<dbReference type="EMBL" id="BOOU01000113">
    <property type="protein sequence ID" value="GII81819.1"/>
    <property type="molecule type" value="Genomic_DNA"/>
</dbReference>
<dbReference type="PROSITE" id="PS51464">
    <property type="entry name" value="SIS"/>
    <property type="match status" value="1"/>
</dbReference>
<dbReference type="GO" id="GO:1901135">
    <property type="term" value="P:carbohydrate derivative metabolic process"/>
    <property type="evidence" value="ECO:0007669"/>
    <property type="project" value="InterPro"/>
</dbReference>
<dbReference type="InterPro" id="IPR001347">
    <property type="entry name" value="SIS_dom"/>
</dbReference>
<name>A0A919R918_9ACTN</name>
<dbReference type="PANTHER" id="PTHR10937">
    <property type="entry name" value="GLUCOSAMINE--FRUCTOSE-6-PHOSPHATE AMINOTRANSFERASE, ISOMERIZING"/>
    <property type="match status" value="1"/>
</dbReference>
<dbReference type="GO" id="GO:0097367">
    <property type="term" value="F:carbohydrate derivative binding"/>
    <property type="evidence" value="ECO:0007669"/>
    <property type="project" value="InterPro"/>
</dbReference>
<keyword evidence="1" id="KW-0677">Repeat</keyword>
<keyword evidence="3" id="KW-0808">Transferase</keyword>
<dbReference type="SUPFAM" id="SSF53697">
    <property type="entry name" value="SIS domain"/>
    <property type="match status" value="1"/>
</dbReference>
<dbReference type="GO" id="GO:0008483">
    <property type="term" value="F:transaminase activity"/>
    <property type="evidence" value="ECO:0007669"/>
    <property type="project" value="UniProtKB-KW"/>
</dbReference>
<dbReference type="InterPro" id="IPR046348">
    <property type="entry name" value="SIS_dom_sf"/>
</dbReference>
<organism evidence="3 4">
    <name type="scientific">Sphaerisporangium rufum</name>
    <dbReference type="NCBI Taxonomy" id="1381558"/>
    <lineage>
        <taxon>Bacteria</taxon>
        <taxon>Bacillati</taxon>
        <taxon>Actinomycetota</taxon>
        <taxon>Actinomycetes</taxon>
        <taxon>Streptosporangiales</taxon>
        <taxon>Streptosporangiaceae</taxon>
        <taxon>Sphaerisporangium</taxon>
    </lineage>
</organism>
<dbReference type="InterPro" id="IPR035466">
    <property type="entry name" value="GlmS/AgaS_SIS"/>
</dbReference>
<sequence length="360" mass="37474">MVQIDPGALMRAEMAEQPDRVAAALDGVWAALDHLGQAVHDARSVVLLGRGSSRSAATYGVHAIRTFTGKPAFQLSPAELGWGDPGVDLSGALVIAISQSGESREVLAAAQRATDQGARLLVITNSPESALARLMRDHQSVLDCRAGGERAVPATKSFTTTLACLLGLALAGYPEQLDQARRRLPGLMRAVLDDSEARFDLAGLSGFVLVGEGFAESVAEEGAIKIRETLRTLVASLEASEFLHGSVNAVSTGNGVIAVGADPLGRHLAEQAVTEAGLRGAGTVYIAPSGDSPADQRVALPEGPPEWVPFLAILPIQRAAHDAALALGLDPDTPAGLNKITRIGELRAAEVTTSGRRTLK</sequence>
<evidence type="ECO:0000256" key="1">
    <source>
        <dbReference type="ARBA" id="ARBA00022737"/>
    </source>
</evidence>
<comment type="caution">
    <text evidence="3">The sequence shown here is derived from an EMBL/GenBank/DDBJ whole genome shotgun (WGS) entry which is preliminary data.</text>
</comment>
<gene>
    <name evidence="3" type="ORF">Sru01_68010</name>
</gene>
<evidence type="ECO:0000313" key="3">
    <source>
        <dbReference type="EMBL" id="GII81819.1"/>
    </source>
</evidence>
<dbReference type="RefSeq" id="WP_203994654.1">
    <property type="nucleotide sequence ID" value="NZ_BOOU01000113.1"/>
</dbReference>
<evidence type="ECO:0000313" key="4">
    <source>
        <dbReference type="Proteomes" id="UP000655287"/>
    </source>
</evidence>
<dbReference type="AlphaFoldDB" id="A0A919R918"/>
<protein>
    <submittedName>
        <fullName evidence="3">Glucosamine--fructose-6-phosphate aminotransferase</fullName>
    </submittedName>
</protein>
<dbReference type="Pfam" id="PF01380">
    <property type="entry name" value="SIS"/>
    <property type="match status" value="2"/>
</dbReference>
<dbReference type="CDD" id="cd05009">
    <property type="entry name" value="SIS_GlmS_GlmD_2"/>
    <property type="match status" value="1"/>
</dbReference>
<keyword evidence="3" id="KW-0032">Aminotransferase</keyword>
<feature type="domain" description="SIS" evidence="2">
    <location>
        <begin position="35"/>
        <end position="178"/>
    </location>
</feature>
<dbReference type="CDD" id="cd05008">
    <property type="entry name" value="SIS_GlmS_GlmD_1"/>
    <property type="match status" value="1"/>
</dbReference>
<reference evidence="3" key="1">
    <citation type="submission" date="2021-01" db="EMBL/GenBank/DDBJ databases">
        <title>Whole genome shotgun sequence of Sphaerisporangium rufum NBRC 109079.</title>
        <authorList>
            <person name="Komaki H."/>
            <person name="Tamura T."/>
        </authorList>
    </citation>
    <scope>NUCLEOTIDE SEQUENCE</scope>
    <source>
        <strain evidence="3">NBRC 109079</strain>
    </source>
</reference>
<proteinExistence type="predicted"/>